<evidence type="ECO:0000256" key="9">
    <source>
        <dbReference type="ARBA" id="ARBA00023157"/>
    </source>
</evidence>
<dbReference type="InterPro" id="IPR050939">
    <property type="entry name" value="Olfactory_GPCR1"/>
</dbReference>
<accession>A0A7L3AXD2</accession>
<dbReference type="Proteomes" id="UP000536260">
    <property type="component" value="Unassembled WGS sequence"/>
</dbReference>
<dbReference type="Pfam" id="PF13853">
    <property type="entry name" value="7tm_4"/>
    <property type="match status" value="1"/>
</dbReference>
<name>A0A7L3AXD2_9AVES</name>
<evidence type="ECO:0000256" key="1">
    <source>
        <dbReference type="ARBA" id="ARBA00004651"/>
    </source>
</evidence>
<keyword evidence="12" id="KW-0807">Transducer</keyword>
<sequence>ILLTFPDVVFPFLFTLASYVRIIAAILRIPSNMERHKAFSTCSSHLTTAIIFYRTLNIVYMLPRTVPLTQLNKMLSFFYTVLTPLINPLIYSLRNREVK</sequence>
<keyword evidence="2" id="KW-1003">Cell membrane</keyword>
<dbReference type="SUPFAM" id="SSF81321">
    <property type="entry name" value="Family A G protein-coupled receptor-like"/>
    <property type="match status" value="1"/>
</dbReference>
<dbReference type="PRINTS" id="PR00245">
    <property type="entry name" value="OLFACTORYR"/>
</dbReference>
<dbReference type="InterPro" id="IPR000725">
    <property type="entry name" value="Olfact_rcpt"/>
</dbReference>
<evidence type="ECO:0000259" key="14">
    <source>
        <dbReference type="PROSITE" id="PS50262"/>
    </source>
</evidence>
<evidence type="ECO:0000256" key="7">
    <source>
        <dbReference type="ARBA" id="ARBA00023040"/>
    </source>
</evidence>
<evidence type="ECO:0000313" key="15">
    <source>
        <dbReference type="EMBL" id="NXT23603.1"/>
    </source>
</evidence>
<keyword evidence="10" id="KW-0675">Receptor</keyword>
<evidence type="ECO:0000256" key="5">
    <source>
        <dbReference type="ARBA" id="ARBA00022725"/>
    </source>
</evidence>
<comment type="caution">
    <text evidence="15">The sequence shown here is derived from an EMBL/GenBank/DDBJ whole genome shotgun (WGS) entry which is preliminary data.</text>
</comment>
<reference evidence="15 16" key="1">
    <citation type="submission" date="2019-09" db="EMBL/GenBank/DDBJ databases">
        <title>Bird 10,000 Genomes (B10K) Project - Family phase.</title>
        <authorList>
            <person name="Zhang G."/>
        </authorList>
    </citation>
    <scope>NUCLEOTIDE SEQUENCE [LARGE SCALE GENOMIC DNA]</scope>
    <source>
        <strain evidence="15">B10K-DU-003-42</strain>
        <tissue evidence="15">Mixed tissue sample</tissue>
    </source>
</reference>
<keyword evidence="7" id="KW-0297">G-protein coupled receptor</keyword>
<protein>
    <submittedName>
        <fullName evidence="15">OL472 protein</fullName>
    </submittedName>
</protein>
<feature type="transmembrane region" description="Helical" evidence="13">
    <location>
        <begin position="12"/>
        <end position="30"/>
    </location>
</feature>
<feature type="transmembrane region" description="Helical" evidence="13">
    <location>
        <begin position="42"/>
        <end position="62"/>
    </location>
</feature>
<dbReference type="PANTHER" id="PTHR24242">
    <property type="entry name" value="G-PROTEIN COUPLED RECEPTOR"/>
    <property type="match status" value="1"/>
</dbReference>
<dbReference type="PANTHER" id="PTHR24242:SF253">
    <property type="entry name" value="OLFACTORY RECEPTOR-RELATED"/>
    <property type="match status" value="1"/>
</dbReference>
<feature type="domain" description="G-protein coupled receptors family 1 profile" evidence="14">
    <location>
        <begin position="1"/>
        <end position="91"/>
    </location>
</feature>
<keyword evidence="11" id="KW-0325">Glycoprotein</keyword>
<keyword evidence="3" id="KW-0716">Sensory transduction</keyword>
<dbReference type="EMBL" id="VZTO01013507">
    <property type="protein sequence ID" value="NXT23603.1"/>
    <property type="molecule type" value="Genomic_DNA"/>
</dbReference>
<evidence type="ECO:0000256" key="11">
    <source>
        <dbReference type="ARBA" id="ARBA00023180"/>
    </source>
</evidence>
<dbReference type="GO" id="GO:0005886">
    <property type="term" value="C:plasma membrane"/>
    <property type="evidence" value="ECO:0007669"/>
    <property type="project" value="UniProtKB-SubCell"/>
</dbReference>
<organism evidence="15 16">
    <name type="scientific">Syrrhaptes paradoxus</name>
    <name type="common">Pallas's sandgrouse</name>
    <dbReference type="NCBI Taxonomy" id="302527"/>
    <lineage>
        <taxon>Eukaryota</taxon>
        <taxon>Metazoa</taxon>
        <taxon>Chordata</taxon>
        <taxon>Craniata</taxon>
        <taxon>Vertebrata</taxon>
        <taxon>Euteleostomi</taxon>
        <taxon>Archelosauria</taxon>
        <taxon>Archosauria</taxon>
        <taxon>Dinosauria</taxon>
        <taxon>Saurischia</taxon>
        <taxon>Theropoda</taxon>
        <taxon>Coelurosauria</taxon>
        <taxon>Aves</taxon>
        <taxon>Neognathae</taxon>
        <taxon>Neoaves</taxon>
        <taxon>Columbimorphae</taxon>
        <taxon>Pterocliformes</taxon>
        <taxon>Pteroclidae</taxon>
        <taxon>Syrrhaptes</taxon>
    </lineage>
</organism>
<evidence type="ECO:0000256" key="12">
    <source>
        <dbReference type="ARBA" id="ARBA00023224"/>
    </source>
</evidence>
<keyword evidence="6 13" id="KW-1133">Transmembrane helix</keyword>
<evidence type="ECO:0000256" key="6">
    <source>
        <dbReference type="ARBA" id="ARBA00022989"/>
    </source>
</evidence>
<evidence type="ECO:0000256" key="4">
    <source>
        <dbReference type="ARBA" id="ARBA00022692"/>
    </source>
</evidence>
<keyword evidence="5" id="KW-0552">Olfaction</keyword>
<evidence type="ECO:0000256" key="10">
    <source>
        <dbReference type="ARBA" id="ARBA00023170"/>
    </source>
</evidence>
<dbReference type="AlphaFoldDB" id="A0A7L3AXD2"/>
<keyword evidence="9" id="KW-1015">Disulfide bond</keyword>
<dbReference type="InterPro" id="IPR017452">
    <property type="entry name" value="GPCR_Rhodpsn_7TM"/>
</dbReference>
<evidence type="ECO:0000256" key="2">
    <source>
        <dbReference type="ARBA" id="ARBA00022475"/>
    </source>
</evidence>
<feature type="transmembrane region" description="Helical" evidence="13">
    <location>
        <begin position="74"/>
        <end position="93"/>
    </location>
</feature>
<evidence type="ECO:0000256" key="8">
    <source>
        <dbReference type="ARBA" id="ARBA00023136"/>
    </source>
</evidence>
<dbReference type="PROSITE" id="PS50262">
    <property type="entry name" value="G_PROTEIN_RECEP_F1_2"/>
    <property type="match status" value="1"/>
</dbReference>
<proteinExistence type="predicted"/>
<keyword evidence="16" id="KW-1185">Reference proteome</keyword>
<dbReference type="Gene3D" id="1.20.1070.10">
    <property type="entry name" value="Rhodopsin 7-helix transmembrane proteins"/>
    <property type="match status" value="1"/>
</dbReference>
<keyword evidence="8 13" id="KW-0472">Membrane</keyword>
<dbReference type="GO" id="GO:0004930">
    <property type="term" value="F:G protein-coupled receptor activity"/>
    <property type="evidence" value="ECO:0007669"/>
    <property type="project" value="UniProtKB-KW"/>
</dbReference>
<dbReference type="GO" id="GO:0004984">
    <property type="term" value="F:olfactory receptor activity"/>
    <property type="evidence" value="ECO:0007669"/>
    <property type="project" value="InterPro"/>
</dbReference>
<feature type="non-terminal residue" evidence="15">
    <location>
        <position position="1"/>
    </location>
</feature>
<evidence type="ECO:0000256" key="13">
    <source>
        <dbReference type="SAM" id="Phobius"/>
    </source>
</evidence>
<feature type="non-terminal residue" evidence="15">
    <location>
        <position position="99"/>
    </location>
</feature>
<evidence type="ECO:0000313" key="16">
    <source>
        <dbReference type="Proteomes" id="UP000536260"/>
    </source>
</evidence>
<keyword evidence="4 13" id="KW-0812">Transmembrane</keyword>
<evidence type="ECO:0000256" key="3">
    <source>
        <dbReference type="ARBA" id="ARBA00022606"/>
    </source>
</evidence>
<gene>
    <name evidence="15" type="primary">Olfr472</name>
    <name evidence="15" type="ORF">SYRPAR_R01361</name>
</gene>
<comment type="subcellular location">
    <subcellularLocation>
        <location evidence="1">Cell membrane</location>
        <topology evidence="1">Multi-pass membrane protein</topology>
    </subcellularLocation>
</comment>